<dbReference type="Pfam" id="PF13561">
    <property type="entry name" value="adh_short_C2"/>
    <property type="match status" value="1"/>
</dbReference>
<dbReference type="PANTHER" id="PTHR43618">
    <property type="entry name" value="7-ALPHA-HYDROXYSTEROID DEHYDROGENASE"/>
    <property type="match status" value="1"/>
</dbReference>
<dbReference type="KEGG" id="slia:HA039_30730"/>
<dbReference type="PANTHER" id="PTHR43618:SF8">
    <property type="entry name" value="7ALPHA-HYDROXYSTEROID DEHYDROGENASE"/>
    <property type="match status" value="1"/>
</dbReference>
<evidence type="ECO:0000313" key="6">
    <source>
        <dbReference type="Proteomes" id="UP000501179"/>
    </source>
</evidence>
<dbReference type="FunFam" id="3.40.50.720:FF:000084">
    <property type="entry name" value="Short-chain dehydrogenase reductase"/>
    <property type="match status" value="1"/>
</dbReference>
<name>A0A6G9H6D0_9ACTN</name>
<keyword evidence="2" id="KW-0521">NADP</keyword>
<gene>
    <name evidence="5" type="ORF">HA039_30730</name>
</gene>
<dbReference type="InterPro" id="IPR057326">
    <property type="entry name" value="KR_dom"/>
</dbReference>
<dbReference type="Proteomes" id="UP000501179">
    <property type="component" value="Chromosome"/>
</dbReference>
<dbReference type="EMBL" id="CP050177">
    <property type="protein sequence ID" value="QIQ06102.1"/>
    <property type="molecule type" value="Genomic_DNA"/>
</dbReference>
<dbReference type="InterPro" id="IPR002347">
    <property type="entry name" value="SDR_fam"/>
</dbReference>
<dbReference type="PRINTS" id="PR00080">
    <property type="entry name" value="SDRFAMILY"/>
</dbReference>
<keyword evidence="3" id="KW-0560">Oxidoreductase</keyword>
<feature type="domain" description="Ketoreductase" evidence="4">
    <location>
        <begin position="8"/>
        <end position="183"/>
    </location>
</feature>
<dbReference type="GO" id="GO:0016491">
    <property type="term" value="F:oxidoreductase activity"/>
    <property type="evidence" value="ECO:0007669"/>
    <property type="project" value="UniProtKB-KW"/>
</dbReference>
<dbReference type="SMART" id="SM00822">
    <property type="entry name" value="PKS_KR"/>
    <property type="match status" value="1"/>
</dbReference>
<evidence type="ECO:0000256" key="3">
    <source>
        <dbReference type="ARBA" id="ARBA00023002"/>
    </source>
</evidence>
<keyword evidence="6" id="KW-1185">Reference proteome</keyword>
<dbReference type="InterPro" id="IPR036291">
    <property type="entry name" value="NAD(P)-bd_dom_sf"/>
</dbReference>
<organism evidence="5 6">
    <name type="scientific">Streptomyces liangshanensis</name>
    <dbReference type="NCBI Taxonomy" id="2717324"/>
    <lineage>
        <taxon>Bacteria</taxon>
        <taxon>Bacillati</taxon>
        <taxon>Actinomycetota</taxon>
        <taxon>Actinomycetes</taxon>
        <taxon>Kitasatosporales</taxon>
        <taxon>Streptomycetaceae</taxon>
        <taxon>Streptomyces</taxon>
    </lineage>
</organism>
<dbReference type="SUPFAM" id="SSF51735">
    <property type="entry name" value="NAD(P)-binding Rossmann-fold domains"/>
    <property type="match status" value="1"/>
</dbReference>
<dbReference type="AlphaFoldDB" id="A0A6G9H6D0"/>
<dbReference type="PRINTS" id="PR00081">
    <property type="entry name" value="GDHRDH"/>
</dbReference>
<reference evidence="5 6" key="1">
    <citation type="submission" date="2020-03" db="EMBL/GenBank/DDBJ databases">
        <title>A novel species.</title>
        <authorList>
            <person name="Gao J."/>
        </authorList>
    </citation>
    <scope>NUCLEOTIDE SEQUENCE [LARGE SCALE GENOMIC DNA]</scope>
    <source>
        <strain evidence="5 6">QMT-12</strain>
    </source>
</reference>
<evidence type="ECO:0000259" key="4">
    <source>
        <dbReference type="SMART" id="SM00822"/>
    </source>
</evidence>
<dbReference type="RefSeq" id="WP_167034849.1">
    <property type="nucleotide sequence ID" value="NZ_CP050177.1"/>
</dbReference>
<dbReference type="InterPro" id="IPR020904">
    <property type="entry name" value="Sc_DH/Rdtase_CS"/>
</dbReference>
<proteinExistence type="inferred from homology"/>
<dbReference type="CDD" id="cd05233">
    <property type="entry name" value="SDR_c"/>
    <property type="match status" value="1"/>
</dbReference>
<evidence type="ECO:0000256" key="1">
    <source>
        <dbReference type="ARBA" id="ARBA00006484"/>
    </source>
</evidence>
<sequence length="250" mass="25608">MNASLDGKIAVVTGGSSGIGRAIAAEFVAEGARVYLTGRRKAELDAAVAEIGPGAFGIRTDAADLSEIEALFRTVKEREGRLDVLVANAGGGGGAPLGTITEEQYGSTFDTNVKGLLFTVQEAVPLMGGDASVILIGSSTTVKVDAPGFSVYAASKAAVRSFARSWAIDLRGRGIRVNVLTPGPTRTPGLLGLAQEGREEEFLGSFAARIPLGRVGEPQEIATAAVFLASKASSFVNGAELFADGGHAQV</sequence>
<evidence type="ECO:0000256" key="2">
    <source>
        <dbReference type="ARBA" id="ARBA00022857"/>
    </source>
</evidence>
<dbReference type="PROSITE" id="PS00061">
    <property type="entry name" value="ADH_SHORT"/>
    <property type="match status" value="1"/>
</dbReference>
<accession>A0A6G9H6D0</accession>
<comment type="similarity">
    <text evidence="1">Belongs to the short-chain dehydrogenases/reductases (SDR) family.</text>
</comment>
<evidence type="ECO:0000313" key="5">
    <source>
        <dbReference type="EMBL" id="QIQ06102.1"/>
    </source>
</evidence>
<dbReference type="Gene3D" id="3.40.50.720">
    <property type="entry name" value="NAD(P)-binding Rossmann-like Domain"/>
    <property type="match status" value="1"/>
</dbReference>
<protein>
    <submittedName>
        <fullName evidence="5">SDR family oxidoreductase</fullName>
    </submittedName>
</protein>
<dbReference type="InterPro" id="IPR052178">
    <property type="entry name" value="Sec_Metab_Biosynth_SDR"/>
</dbReference>